<evidence type="ECO:0000256" key="4">
    <source>
        <dbReference type="ARBA" id="ARBA00023163"/>
    </source>
</evidence>
<dbReference type="Gene3D" id="1.10.357.10">
    <property type="entry name" value="Tetracycline Repressor, domain 2"/>
    <property type="match status" value="1"/>
</dbReference>
<evidence type="ECO:0000313" key="8">
    <source>
        <dbReference type="Proteomes" id="UP000198582"/>
    </source>
</evidence>
<dbReference type="EMBL" id="FOEF01000027">
    <property type="protein sequence ID" value="SEP53511.1"/>
    <property type="molecule type" value="Genomic_DNA"/>
</dbReference>
<keyword evidence="2" id="KW-0805">Transcription regulation</keyword>
<dbReference type="PANTHER" id="PTHR30055:SF234">
    <property type="entry name" value="HTH-TYPE TRANSCRIPTIONAL REGULATOR BETI"/>
    <property type="match status" value="1"/>
</dbReference>
<dbReference type="InterPro" id="IPR009057">
    <property type="entry name" value="Homeodomain-like_sf"/>
</dbReference>
<dbReference type="InterPro" id="IPR050109">
    <property type="entry name" value="HTH-type_TetR-like_transc_reg"/>
</dbReference>
<gene>
    <name evidence="7" type="ORF">SAMN04489732_127107</name>
</gene>
<dbReference type="GO" id="GO:0000976">
    <property type="term" value="F:transcription cis-regulatory region binding"/>
    <property type="evidence" value="ECO:0007669"/>
    <property type="project" value="TreeGrafter"/>
</dbReference>
<name>A0A1H8YND3_9PSEU</name>
<evidence type="ECO:0000256" key="5">
    <source>
        <dbReference type="PROSITE-ProRule" id="PRU00335"/>
    </source>
</evidence>
<evidence type="ECO:0000256" key="1">
    <source>
        <dbReference type="ARBA" id="ARBA00022491"/>
    </source>
</evidence>
<dbReference type="PANTHER" id="PTHR30055">
    <property type="entry name" value="HTH-TYPE TRANSCRIPTIONAL REGULATOR RUTR"/>
    <property type="match status" value="1"/>
</dbReference>
<dbReference type="InterPro" id="IPR023772">
    <property type="entry name" value="DNA-bd_HTH_TetR-type_CS"/>
</dbReference>
<accession>A0A1H8YND3</accession>
<evidence type="ECO:0000313" key="7">
    <source>
        <dbReference type="EMBL" id="SEP53511.1"/>
    </source>
</evidence>
<proteinExistence type="predicted"/>
<keyword evidence="1" id="KW-0678">Repressor</keyword>
<sequence length="195" mass="21378">MVGNADKRQHILDVATRLARTDGLRGLSVRSVAAAAGVGATTLRTYFPSQALLYRAVAERLVSVALSDDRIRDSSLGPAERLYTSLRQFLPSSEYRQYALTVWFELITLAVGPDANAEVLELVNSGQAESVSITTRWFKQLADDGCALRESPEVLADRFETIVDGLQLHLLLDQDEAALGRADDTVRWFVAQALA</sequence>
<feature type="domain" description="HTH tetR-type" evidence="6">
    <location>
        <begin position="5"/>
        <end position="65"/>
    </location>
</feature>
<keyword evidence="3 5" id="KW-0238">DNA-binding</keyword>
<dbReference type="Pfam" id="PF13977">
    <property type="entry name" value="TetR_C_6"/>
    <property type="match status" value="1"/>
</dbReference>
<dbReference type="SUPFAM" id="SSF48498">
    <property type="entry name" value="Tetracyclin repressor-like, C-terminal domain"/>
    <property type="match status" value="1"/>
</dbReference>
<dbReference type="SUPFAM" id="SSF46689">
    <property type="entry name" value="Homeodomain-like"/>
    <property type="match status" value="1"/>
</dbReference>
<dbReference type="InterPro" id="IPR039538">
    <property type="entry name" value="BetI_C"/>
</dbReference>
<keyword evidence="4" id="KW-0804">Transcription</keyword>
<keyword evidence="8" id="KW-1185">Reference proteome</keyword>
<feature type="DNA-binding region" description="H-T-H motif" evidence="5">
    <location>
        <begin position="28"/>
        <end position="47"/>
    </location>
</feature>
<reference evidence="8" key="1">
    <citation type="submission" date="2016-10" db="EMBL/GenBank/DDBJ databases">
        <authorList>
            <person name="Varghese N."/>
            <person name="Submissions S."/>
        </authorList>
    </citation>
    <scope>NUCLEOTIDE SEQUENCE [LARGE SCALE GENOMIC DNA]</scope>
    <source>
        <strain evidence="8">DSM 44993</strain>
    </source>
</reference>
<dbReference type="AlphaFoldDB" id="A0A1H8YND3"/>
<dbReference type="PROSITE" id="PS50977">
    <property type="entry name" value="HTH_TETR_2"/>
    <property type="match status" value="1"/>
</dbReference>
<dbReference type="InterPro" id="IPR036271">
    <property type="entry name" value="Tet_transcr_reg_TetR-rel_C_sf"/>
</dbReference>
<dbReference type="STRING" id="394193.SAMN04489732_127107"/>
<evidence type="ECO:0000259" key="6">
    <source>
        <dbReference type="PROSITE" id="PS50977"/>
    </source>
</evidence>
<protein>
    <submittedName>
        <fullName evidence="7">DNA-binding transcriptional regulator, AcrR family</fullName>
    </submittedName>
</protein>
<evidence type="ECO:0000256" key="2">
    <source>
        <dbReference type="ARBA" id="ARBA00023015"/>
    </source>
</evidence>
<dbReference type="PROSITE" id="PS01081">
    <property type="entry name" value="HTH_TETR_1"/>
    <property type="match status" value="1"/>
</dbReference>
<dbReference type="Proteomes" id="UP000198582">
    <property type="component" value="Unassembled WGS sequence"/>
</dbReference>
<dbReference type="InterPro" id="IPR001647">
    <property type="entry name" value="HTH_TetR"/>
</dbReference>
<organism evidence="7 8">
    <name type="scientific">Amycolatopsis saalfeldensis</name>
    <dbReference type="NCBI Taxonomy" id="394193"/>
    <lineage>
        <taxon>Bacteria</taxon>
        <taxon>Bacillati</taxon>
        <taxon>Actinomycetota</taxon>
        <taxon>Actinomycetes</taxon>
        <taxon>Pseudonocardiales</taxon>
        <taxon>Pseudonocardiaceae</taxon>
        <taxon>Amycolatopsis</taxon>
    </lineage>
</organism>
<dbReference type="Pfam" id="PF00440">
    <property type="entry name" value="TetR_N"/>
    <property type="match status" value="1"/>
</dbReference>
<evidence type="ECO:0000256" key="3">
    <source>
        <dbReference type="ARBA" id="ARBA00023125"/>
    </source>
</evidence>
<dbReference type="GO" id="GO:0003700">
    <property type="term" value="F:DNA-binding transcription factor activity"/>
    <property type="evidence" value="ECO:0007669"/>
    <property type="project" value="TreeGrafter"/>
</dbReference>
<dbReference type="OrthoDB" id="9816296at2"/>